<dbReference type="RefSeq" id="WP_010701255.1">
    <property type="nucleotide sequence ID" value="NZ_CM001844.1"/>
</dbReference>
<feature type="transmembrane region" description="Helical" evidence="2">
    <location>
        <begin position="20"/>
        <end position="40"/>
    </location>
</feature>
<keyword evidence="2" id="KW-1133">Transmembrane helix</keyword>
<feature type="compositionally biased region" description="Polar residues" evidence="1">
    <location>
        <begin position="139"/>
        <end position="155"/>
    </location>
</feature>
<evidence type="ECO:0000313" key="4">
    <source>
        <dbReference type="Proteomes" id="UP000014038"/>
    </source>
</evidence>
<protein>
    <recommendedName>
        <fullName evidence="5">Flagellar biosynthesis protein, FliO</fullName>
    </recommendedName>
</protein>
<evidence type="ECO:0000256" key="1">
    <source>
        <dbReference type="SAM" id="MobiDB-lite"/>
    </source>
</evidence>
<accession>N6UQH0</accession>
<sequence length="180" mass="20258">MNIWLSNYIGTSAANIITSLVFLIIIITAIVIVITLLRYLNKGGFNFNRKKHPLRLIISDIIAIDRTRRLVLIRRDDVEHLILIGGAADTVIESNIVKTQISYENYNRPQKDIQPTSKMAETNFNAAFTEQTSLHTNTIKPAQDNIPSPSSQQNQHLKDSAITAEIEGRQEPSFFIPSSK</sequence>
<dbReference type="AlphaFoldDB" id="N6UQH0"/>
<comment type="caution">
    <text evidence="3">The sequence shown here is derived from an EMBL/GenBank/DDBJ whole genome shotgun (WGS) entry which is preliminary data.</text>
</comment>
<dbReference type="EMBL" id="AGWA01000006">
    <property type="protein sequence ID" value="ENN92393.1"/>
    <property type="molecule type" value="Genomic_DNA"/>
</dbReference>
<reference evidence="3 4" key="1">
    <citation type="journal article" date="2013" name="PLoS Genet.">
        <title>A gene transfer agent and a dynamic repertoire of secretion systems hold the keys to the explosive radiation of the emerging pathogen Bartonella.</title>
        <authorList>
            <person name="Guy L."/>
            <person name="Nystedt B."/>
            <person name="Toft C."/>
            <person name="Zaremba-Niedzwiedzka K."/>
            <person name="Berglund E.C."/>
            <person name="Granberg F."/>
            <person name="Naslund K."/>
            <person name="Eriksson A.S."/>
            <person name="Andersson S.G."/>
        </authorList>
    </citation>
    <scope>NUCLEOTIDE SEQUENCE [LARGE SCALE GENOMIC DNA]</scope>
    <source>
        <strain evidence="3 4">91-4</strain>
    </source>
</reference>
<gene>
    <name evidence="3" type="ORF">BBbe_07020</name>
</gene>
<organism evidence="3 4">
    <name type="scientific">Bartonella bovis 91-4</name>
    <dbReference type="NCBI Taxonomy" id="1094491"/>
    <lineage>
        <taxon>Bacteria</taxon>
        <taxon>Pseudomonadati</taxon>
        <taxon>Pseudomonadota</taxon>
        <taxon>Alphaproteobacteria</taxon>
        <taxon>Hyphomicrobiales</taxon>
        <taxon>Bartonellaceae</taxon>
        <taxon>Bartonella</taxon>
    </lineage>
</organism>
<dbReference type="Proteomes" id="UP000014038">
    <property type="component" value="Chromosome"/>
</dbReference>
<proteinExistence type="predicted"/>
<evidence type="ECO:0008006" key="5">
    <source>
        <dbReference type="Google" id="ProtNLM"/>
    </source>
</evidence>
<keyword evidence="2" id="KW-0472">Membrane</keyword>
<dbReference type="eggNOG" id="COG3115">
    <property type="taxonomic scope" value="Bacteria"/>
</dbReference>
<keyword evidence="4" id="KW-1185">Reference proteome</keyword>
<name>N6UQH0_9HYPH</name>
<dbReference type="OrthoDB" id="8456606at2"/>
<evidence type="ECO:0000313" key="3">
    <source>
        <dbReference type="EMBL" id="ENN92393.1"/>
    </source>
</evidence>
<evidence type="ECO:0000256" key="2">
    <source>
        <dbReference type="SAM" id="Phobius"/>
    </source>
</evidence>
<dbReference type="PATRIC" id="fig|1094491.5.peg.760"/>
<feature type="region of interest" description="Disordered" evidence="1">
    <location>
        <begin position="139"/>
        <end position="160"/>
    </location>
</feature>
<keyword evidence="2" id="KW-0812">Transmembrane</keyword>
<dbReference type="STRING" id="1094491.BBbe_07020"/>
<dbReference type="HOGENOM" id="CLU_1493415_0_0_5"/>